<dbReference type="SUPFAM" id="SSF89360">
    <property type="entry name" value="HesB-like domain"/>
    <property type="match status" value="1"/>
</dbReference>
<evidence type="ECO:0000313" key="2">
    <source>
        <dbReference type="Proteomes" id="UP001595872"/>
    </source>
</evidence>
<dbReference type="Gene3D" id="2.60.300.12">
    <property type="entry name" value="HesB-like domain"/>
    <property type="match status" value="1"/>
</dbReference>
<sequence>MLTLTSDAVQVIRTVTADPQLPPESGIRIQAGLNGSDTLQLSVAPAPEAGDQVVEDQGARVYLEPTTAAMLDEMTLDAKVDPKGDVAFTLADSTTGES</sequence>
<gene>
    <name evidence="1" type="ORF">ACFPCY_23645</name>
</gene>
<proteinExistence type="predicted"/>
<comment type="caution">
    <text evidence="1">The sequence shown here is derived from an EMBL/GenBank/DDBJ whole genome shotgun (WGS) entry which is preliminary data.</text>
</comment>
<reference evidence="2" key="1">
    <citation type="journal article" date="2019" name="Int. J. Syst. Evol. Microbiol.">
        <title>The Global Catalogue of Microorganisms (GCM) 10K type strain sequencing project: providing services to taxonomists for standard genome sequencing and annotation.</title>
        <authorList>
            <consortium name="The Broad Institute Genomics Platform"/>
            <consortium name="The Broad Institute Genome Sequencing Center for Infectious Disease"/>
            <person name="Wu L."/>
            <person name="Ma J."/>
        </authorList>
    </citation>
    <scope>NUCLEOTIDE SEQUENCE [LARGE SCALE GENOMIC DNA]</scope>
    <source>
        <strain evidence="2">KLKA75</strain>
    </source>
</reference>
<evidence type="ECO:0000313" key="1">
    <source>
        <dbReference type="EMBL" id="MFC4910327.1"/>
    </source>
</evidence>
<dbReference type="Proteomes" id="UP001595872">
    <property type="component" value="Unassembled WGS sequence"/>
</dbReference>
<organism evidence="1 2">
    <name type="scientific">Actinomadura gamaensis</name>
    <dbReference type="NCBI Taxonomy" id="1763541"/>
    <lineage>
        <taxon>Bacteria</taxon>
        <taxon>Bacillati</taxon>
        <taxon>Actinomycetota</taxon>
        <taxon>Actinomycetes</taxon>
        <taxon>Streptosporangiales</taxon>
        <taxon>Thermomonosporaceae</taxon>
        <taxon>Actinomadura</taxon>
    </lineage>
</organism>
<name>A0ABV9U607_9ACTN</name>
<dbReference type="RefSeq" id="WP_378258589.1">
    <property type="nucleotide sequence ID" value="NZ_JBHSIT010000007.1"/>
</dbReference>
<dbReference type="EMBL" id="JBHSIT010000007">
    <property type="protein sequence ID" value="MFC4910327.1"/>
    <property type="molecule type" value="Genomic_DNA"/>
</dbReference>
<accession>A0ABV9U607</accession>
<dbReference type="InterPro" id="IPR035903">
    <property type="entry name" value="HesB-like_dom_sf"/>
</dbReference>
<protein>
    <submittedName>
        <fullName evidence="1">Fe-S cluster assembly protein HesB</fullName>
    </submittedName>
</protein>
<keyword evidence="2" id="KW-1185">Reference proteome</keyword>